<dbReference type="GO" id="GO:0032968">
    <property type="term" value="P:positive regulation of transcription elongation by RNA polymerase II"/>
    <property type="evidence" value="ECO:0007669"/>
    <property type="project" value="TreeGrafter"/>
</dbReference>
<evidence type="ECO:0000259" key="11">
    <source>
        <dbReference type="PROSITE" id="PS50011"/>
    </source>
</evidence>
<keyword evidence="5 9" id="KW-0547">Nucleotide-binding</keyword>
<evidence type="ECO:0000313" key="13">
    <source>
        <dbReference type="Proteomes" id="UP000318582"/>
    </source>
</evidence>
<feature type="compositionally biased region" description="Low complexity" evidence="10">
    <location>
        <begin position="1076"/>
        <end position="1087"/>
    </location>
</feature>
<evidence type="ECO:0000256" key="6">
    <source>
        <dbReference type="ARBA" id="ARBA00022777"/>
    </source>
</evidence>
<dbReference type="SUPFAM" id="SSF56112">
    <property type="entry name" value="Protein kinase-like (PK-like)"/>
    <property type="match status" value="1"/>
</dbReference>
<dbReference type="FunFam" id="1.10.510.10:FF:000624">
    <property type="entry name" value="Mitogen-activated protein kinase"/>
    <property type="match status" value="1"/>
</dbReference>
<dbReference type="PANTHER" id="PTHR24056:SF546">
    <property type="entry name" value="CYCLIN-DEPENDENT KINASE 12"/>
    <property type="match status" value="1"/>
</dbReference>
<comment type="similarity">
    <text evidence="2">Belongs to the protein kinase superfamily. CMGC Ser/Thr protein kinase family. CDC2/CDKX subfamily.</text>
</comment>
<evidence type="ECO:0000313" key="12">
    <source>
        <dbReference type="EMBL" id="TPX56629.1"/>
    </source>
</evidence>
<dbReference type="Gene3D" id="3.30.200.20">
    <property type="entry name" value="Phosphorylase Kinase, domain 1"/>
    <property type="match status" value="1"/>
</dbReference>
<feature type="region of interest" description="Disordered" evidence="10">
    <location>
        <begin position="1"/>
        <end position="116"/>
    </location>
</feature>
<feature type="compositionally biased region" description="Pro residues" evidence="10">
    <location>
        <begin position="755"/>
        <end position="764"/>
    </location>
</feature>
<keyword evidence="8" id="KW-0539">Nucleus</keyword>
<dbReference type="GO" id="GO:0008353">
    <property type="term" value="F:RNA polymerase II CTD heptapeptide repeat kinase activity"/>
    <property type="evidence" value="ECO:0007669"/>
    <property type="project" value="TreeGrafter"/>
</dbReference>
<keyword evidence="13" id="KW-1185">Reference proteome</keyword>
<gene>
    <name evidence="12" type="ORF">PhCBS80983_g04403</name>
</gene>
<feature type="region of interest" description="Disordered" evidence="10">
    <location>
        <begin position="263"/>
        <end position="325"/>
    </location>
</feature>
<evidence type="ECO:0000256" key="7">
    <source>
        <dbReference type="ARBA" id="ARBA00022840"/>
    </source>
</evidence>
<dbReference type="AlphaFoldDB" id="A0A507DXW5"/>
<evidence type="ECO:0000256" key="4">
    <source>
        <dbReference type="ARBA" id="ARBA00022679"/>
    </source>
</evidence>
<feature type="region of interest" description="Disordered" evidence="10">
    <location>
        <begin position="1134"/>
        <end position="1164"/>
    </location>
</feature>
<evidence type="ECO:0000256" key="8">
    <source>
        <dbReference type="ARBA" id="ARBA00023242"/>
    </source>
</evidence>
<evidence type="ECO:0000256" key="3">
    <source>
        <dbReference type="ARBA" id="ARBA00022527"/>
    </source>
</evidence>
<feature type="compositionally biased region" description="Polar residues" evidence="10">
    <location>
        <begin position="705"/>
        <end position="725"/>
    </location>
</feature>
<dbReference type="PROSITE" id="PS00108">
    <property type="entry name" value="PROTEIN_KINASE_ST"/>
    <property type="match status" value="1"/>
</dbReference>
<feature type="compositionally biased region" description="Low complexity" evidence="10">
    <location>
        <begin position="998"/>
        <end position="1012"/>
    </location>
</feature>
<comment type="subcellular location">
    <subcellularLocation>
        <location evidence="1">Nucleus</location>
    </subcellularLocation>
</comment>
<dbReference type="GO" id="GO:0008024">
    <property type="term" value="C:cyclin/CDK positive transcription elongation factor complex"/>
    <property type="evidence" value="ECO:0007669"/>
    <property type="project" value="TreeGrafter"/>
</dbReference>
<proteinExistence type="inferred from homology"/>
<feature type="region of interest" description="Disordered" evidence="10">
    <location>
        <begin position="834"/>
        <end position="1012"/>
    </location>
</feature>
<keyword evidence="7 9" id="KW-0067">ATP-binding</keyword>
<dbReference type="GO" id="GO:0005524">
    <property type="term" value="F:ATP binding"/>
    <property type="evidence" value="ECO:0007669"/>
    <property type="project" value="UniProtKB-UniRule"/>
</dbReference>
<evidence type="ECO:0000256" key="1">
    <source>
        <dbReference type="ARBA" id="ARBA00004123"/>
    </source>
</evidence>
<feature type="compositionally biased region" description="Basic and acidic residues" evidence="10">
    <location>
        <begin position="107"/>
        <end position="116"/>
    </location>
</feature>
<dbReference type="PANTHER" id="PTHR24056">
    <property type="entry name" value="CELL DIVISION PROTEIN KINASE"/>
    <property type="match status" value="1"/>
</dbReference>
<dbReference type="PROSITE" id="PS50011">
    <property type="entry name" value="PROTEIN_KINASE_DOM"/>
    <property type="match status" value="1"/>
</dbReference>
<feature type="region of interest" description="Disordered" evidence="10">
    <location>
        <begin position="705"/>
        <end position="769"/>
    </location>
</feature>
<name>A0A507DXW5_9FUNG</name>
<dbReference type="Gene3D" id="1.10.510.10">
    <property type="entry name" value="Transferase(Phosphotransferase) domain 1"/>
    <property type="match status" value="1"/>
</dbReference>
<dbReference type="Pfam" id="PF00069">
    <property type="entry name" value="Pkinase"/>
    <property type="match status" value="1"/>
</dbReference>
<dbReference type="InterPro" id="IPR008271">
    <property type="entry name" value="Ser/Thr_kinase_AS"/>
</dbReference>
<feature type="domain" description="Protein kinase" evidence="11">
    <location>
        <begin position="354"/>
        <end position="659"/>
    </location>
</feature>
<evidence type="ECO:0000256" key="10">
    <source>
        <dbReference type="SAM" id="MobiDB-lite"/>
    </source>
</evidence>
<dbReference type="SMART" id="SM00220">
    <property type="entry name" value="S_TKc"/>
    <property type="match status" value="1"/>
</dbReference>
<feature type="compositionally biased region" description="Pro residues" evidence="10">
    <location>
        <begin position="309"/>
        <end position="320"/>
    </location>
</feature>
<organism evidence="12 13">
    <name type="scientific">Powellomyces hirtus</name>
    <dbReference type="NCBI Taxonomy" id="109895"/>
    <lineage>
        <taxon>Eukaryota</taxon>
        <taxon>Fungi</taxon>
        <taxon>Fungi incertae sedis</taxon>
        <taxon>Chytridiomycota</taxon>
        <taxon>Chytridiomycota incertae sedis</taxon>
        <taxon>Chytridiomycetes</taxon>
        <taxon>Spizellomycetales</taxon>
        <taxon>Powellomycetaceae</taxon>
        <taxon>Powellomyces</taxon>
    </lineage>
</organism>
<accession>A0A507DXW5</accession>
<dbReference type="GO" id="GO:0030332">
    <property type="term" value="F:cyclin binding"/>
    <property type="evidence" value="ECO:0007669"/>
    <property type="project" value="TreeGrafter"/>
</dbReference>
<reference evidence="12 13" key="1">
    <citation type="journal article" date="2019" name="Sci. Rep.">
        <title>Comparative genomics of chytrid fungi reveal insights into the obligate biotrophic and pathogenic lifestyle of Synchytrium endobioticum.</title>
        <authorList>
            <person name="van de Vossenberg B.T.L.H."/>
            <person name="Warris S."/>
            <person name="Nguyen H.D.T."/>
            <person name="van Gent-Pelzer M.P.E."/>
            <person name="Joly D.L."/>
            <person name="van de Geest H.C."/>
            <person name="Bonants P.J.M."/>
            <person name="Smith D.S."/>
            <person name="Levesque C.A."/>
            <person name="van der Lee T.A.J."/>
        </authorList>
    </citation>
    <scope>NUCLEOTIDE SEQUENCE [LARGE SCALE GENOMIC DNA]</scope>
    <source>
        <strain evidence="12 13">CBS 809.83</strain>
    </source>
</reference>
<feature type="region of interest" description="Disordered" evidence="10">
    <location>
        <begin position="1024"/>
        <end position="1090"/>
    </location>
</feature>
<dbReference type="EMBL" id="QEAQ01000069">
    <property type="protein sequence ID" value="TPX56629.1"/>
    <property type="molecule type" value="Genomic_DNA"/>
</dbReference>
<keyword evidence="6" id="KW-0418">Kinase</keyword>
<evidence type="ECO:0000256" key="2">
    <source>
        <dbReference type="ARBA" id="ARBA00006485"/>
    </source>
</evidence>
<protein>
    <recommendedName>
        <fullName evidence="11">Protein kinase domain-containing protein</fullName>
    </recommendedName>
</protein>
<dbReference type="InterPro" id="IPR017441">
    <property type="entry name" value="Protein_kinase_ATP_BS"/>
</dbReference>
<dbReference type="STRING" id="109895.A0A507DXW5"/>
<keyword evidence="4" id="KW-0808">Transferase</keyword>
<dbReference type="Proteomes" id="UP000318582">
    <property type="component" value="Unassembled WGS sequence"/>
</dbReference>
<dbReference type="PROSITE" id="PS00107">
    <property type="entry name" value="PROTEIN_KINASE_ATP"/>
    <property type="match status" value="1"/>
</dbReference>
<dbReference type="InterPro" id="IPR000719">
    <property type="entry name" value="Prot_kinase_dom"/>
</dbReference>
<sequence>MKKEKLSFALHASAHKITKRSVLDDAQQKASEARSAASRHTSPTPSASTKTATTPKRPAAVAPAATPTPAPSSTAVTPAIAPTSARRLSASSETVPEASASPAMQRDYGRDSRSASDRCVHTTTLVNLHMLMKEEAVCAEYMKMTGGGTESGTIEIAAMMTAGEQRDMTTIDAATIAVGRRETTMRDMVVTKITHRDTMTETDTGITIRVTGTAIPTTGAHTKVPEAMHTVRIQDHHHIERTQGPPRTAKYRDHRTAVIGAERPQRSSQMLAVALPQSRRRTVEPEAPLPKPVEPKVSVPEPMEGVVVTPPPPPPPPPPPRLDDRPDRHVVHEIILPSDLPPVFEIYRSIDGHFENLEMIGQGTFGTVFKAHMKTTGQVVALKKITDKKGKNNIYTVPNLRELKFFSKYKHKNILECFGMVSFEQPSHEGPEIHQYFVLEYMDHDLAGLMQHLPDKRLYEIQHLKCIAKQLFQGLDYMHSQGVMHRDLKVANLLMNSQGVLKLADFGFARENEVFAEGQGYTNRVCTVWYRSIEILLGDVHYGNGLDLWGAGCVLAEMFLKFPIFHTSKGRDTEQVKRIFSICGHPTEEDWKTLKNLSWARMLRNPEVVMERRLEKYLVEKSAQHVPIPPMAIDLIVKLLSFDPAKRPSAKEALAHPFFTSELPLACTPEQIPVISGSFHEFECKERTKQGRNKRTEVNYMQSTARAASGALSQQPSQQHRSSIPSGVPHHESTSRRSSNPRDLLPPHHHENREPPPPGRPGEAPPSWDDHRNTWYDEISKSVWVASERRWISIMDYDRVHFPDAYWKFIKSQEASGSTGTSMQRPLVDDRHQQYQTGTSMQRHPVDDRRQQHRPVTPMQRPPVDDRHQHHQYRSRYNSSHDEDQRRPPPHHLQPYHISQHNPPPFTPSETLAVGPSGDHHQQLSRDTTTTPRPRGDSIRASSTPTSRPALVGRTGDLATLHAPHPRHPTPLHSRGSSQSAANTPAKTTPMPPPPAIATPLKTPNSASADTARAAALRGLSMKRSHFYPPPSTAAAPTTPAPPPPPTPANTNTTSSNKRRRSNPASPDVTKRPRVASSPSAGSPMSLSDDEELITIVVPSSPSPMAPATVHLSARATFVETRRKTATTRHHPFARPANSASHHHHLAHTHSPTGPWARDHTYVQ</sequence>
<feature type="compositionally biased region" description="Pro residues" evidence="10">
    <location>
        <begin position="1039"/>
        <end position="1048"/>
    </location>
</feature>
<evidence type="ECO:0000256" key="9">
    <source>
        <dbReference type="PROSITE-ProRule" id="PRU10141"/>
    </source>
</evidence>
<feature type="compositionally biased region" description="Basic and acidic residues" evidence="10">
    <location>
        <begin position="745"/>
        <end position="754"/>
    </location>
</feature>
<keyword evidence="3" id="KW-0723">Serine/threonine-protein kinase</keyword>
<dbReference type="InterPro" id="IPR011009">
    <property type="entry name" value="Kinase-like_dom_sf"/>
</dbReference>
<comment type="caution">
    <text evidence="12">The sequence shown here is derived from an EMBL/GenBank/DDBJ whole genome shotgun (WGS) entry which is preliminary data.</text>
</comment>
<feature type="compositionally biased region" description="Low complexity" evidence="10">
    <location>
        <begin position="41"/>
        <end position="85"/>
    </location>
</feature>
<evidence type="ECO:0000256" key="5">
    <source>
        <dbReference type="ARBA" id="ARBA00022741"/>
    </source>
</evidence>
<dbReference type="InterPro" id="IPR050108">
    <property type="entry name" value="CDK"/>
</dbReference>
<feature type="binding site" evidence="9">
    <location>
        <position position="383"/>
    </location>
    <ligand>
        <name>ATP</name>
        <dbReference type="ChEBI" id="CHEBI:30616"/>
    </ligand>
</feature>